<dbReference type="KEGG" id="blac:94352852"/>
<dbReference type="GO" id="GO:0061685">
    <property type="term" value="F:diphthine methylesterase activity"/>
    <property type="evidence" value="ECO:0007669"/>
    <property type="project" value="UniProtKB-EC"/>
</dbReference>
<dbReference type="EMBL" id="SHOA02000036">
    <property type="protein sequence ID" value="TDH73156.1"/>
    <property type="molecule type" value="Genomic_DNA"/>
</dbReference>
<evidence type="ECO:0000313" key="9">
    <source>
        <dbReference type="Proteomes" id="UP000294530"/>
    </source>
</evidence>
<dbReference type="InterPro" id="IPR036322">
    <property type="entry name" value="WD40_repeat_dom_sf"/>
</dbReference>
<dbReference type="AlphaFoldDB" id="A0A976IJV4"/>
<dbReference type="SUPFAM" id="SSF50978">
    <property type="entry name" value="WD40 repeat-like"/>
    <property type="match status" value="1"/>
</dbReference>
<evidence type="ECO:0000313" key="8">
    <source>
        <dbReference type="EMBL" id="TDH73156.1"/>
    </source>
</evidence>
<dbReference type="PANTHER" id="PTHR46042">
    <property type="entry name" value="DIPHTHINE METHYLTRANSFERASE"/>
    <property type="match status" value="1"/>
</dbReference>
<keyword evidence="2" id="KW-0853">WD repeat</keyword>
<dbReference type="GeneID" id="94352852"/>
<dbReference type="GO" id="GO:0017183">
    <property type="term" value="P:protein histidyl modification to diphthamide"/>
    <property type="evidence" value="ECO:0007669"/>
    <property type="project" value="TreeGrafter"/>
</dbReference>
<keyword evidence="3" id="KW-0677">Repeat</keyword>
<evidence type="ECO:0000256" key="7">
    <source>
        <dbReference type="ARBA" id="ARBA00047551"/>
    </source>
</evidence>
<dbReference type="InterPro" id="IPR052415">
    <property type="entry name" value="Diphthine_MTase"/>
</dbReference>
<comment type="similarity">
    <text evidence="5">Belongs to the DPH7 family.</text>
</comment>
<comment type="pathway">
    <text evidence="1">Protein modification; peptidyl-diphthamide biosynthesis.</text>
</comment>
<dbReference type="PANTHER" id="PTHR46042:SF1">
    <property type="entry name" value="DIPHTHINE METHYLTRANSFERASE"/>
    <property type="match status" value="1"/>
</dbReference>
<dbReference type="Pfam" id="PF00400">
    <property type="entry name" value="WD40"/>
    <property type="match status" value="1"/>
</dbReference>
<dbReference type="InterPro" id="IPR015943">
    <property type="entry name" value="WD40/YVTN_repeat-like_dom_sf"/>
</dbReference>
<sequence>MATTLATFDTVETADCVESCPVSGFESSMVVATYQLHEAVQNGEFPNRRSGTLQHYQLGCNDATTTDGAVVSVRKMEETTTSSGIFDIKWNTEAMNGKAMLGAATASGLLELYELVLENNLQTLRHSGLTADAEAESMCLSLDWNNRVLSNAQPSICVSHSNGSLSVWNIASQGFIRRAEWRAHDLYGAPIEAWIAAFSCHDPNVLLSGADDAVLKGWDLRADSAASTFKNAKQFSMGICSIQFHTHDERLVAVGSFDGQVAIWDHRNMTRPLVVYEAGGGIWRLKWHPEVARKELLLAACMDNGFQVLELAASDAQVNKVASYTNHKSLAYGVDWWLHPASLQASAPVVGSVSFYDHAFHIWRSSIAARTDC</sequence>
<gene>
    <name evidence="8" type="ORF">CCR75_009136</name>
</gene>
<accession>A0A976IJV4</accession>
<dbReference type="Proteomes" id="UP000294530">
    <property type="component" value="Unassembled WGS sequence"/>
</dbReference>
<organism evidence="8 9">
    <name type="scientific">Bremia lactucae</name>
    <name type="common">Lettuce downy mildew</name>
    <dbReference type="NCBI Taxonomy" id="4779"/>
    <lineage>
        <taxon>Eukaryota</taxon>
        <taxon>Sar</taxon>
        <taxon>Stramenopiles</taxon>
        <taxon>Oomycota</taxon>
        <taxon>Peronosporomycetes</taxon>
        <taxon>Peronosporales</taxon>
        <taxon>Peronosporaceae</taxon>
        <taxon>Bremia</taxon>
    </lineage>
</organism>
<evidence type="ECO:0000256" key="5">
    <source>
        <dbReference type="ARBA" id="ARBA00038092"/>
    </source>
</evidence>
<dbReference type="RefSeq" id="XP_067822655.1">
    <property type="nucleotide sequence ID" value="XM_067967181.1"/>
</dbReference>
<dbReference type="EC" id="3.1.1.97" evidence="6"/>
<reference evidence="8 9" key="1">
    <citation type="journal article" date="2021" name="Genome Biol.">
        <title>AFLAP: assembly-free linkage analysis pipeline using k-mers from genome sequencing data.</title>
        <authorList>
            <person name="Fletcher K."/>
            <person name="Zhang L."/>
            <person name="Gil J."/>
            <person name="Han R."/>
            <person name="Cavanaugh K."/>
            <person name="Michelmore R."/>
        </authorList>
    </citation>
    <scope>NUCLEOTIDE SEQUENCE [LARGE SCALE GENOMIC DNA]</scope>
    <source>
        <strain evidence="8 9">SF5</strain>
    </source>
</reference>
<protein>
    <recommendedName>
        <fullName evidence="6">methylated diphthine methylhydrolase</fullName>
        <ecNumber evidence="6">3.1.1.97</ecNumber>
    </recommendedName>
</protein>
<comment type="catalytic activity">
    <reaction evidence="7">
        <text>diphthine methyl ester-[translation elongation factor 2] + H2O = diphthine-[translation elongation factor 2] + methanol + H(+)</text>
        <dbReference type="Rhea" id="RHEA:42656"/>
        <dbReference type="Rhea" id="RHEA-COMP:10172"/>
        <dbReference type="Rhea" id="RHEA-COMP:10173"/>
        <dbReference type="ChEBI" id="CHEBI:15377"/>
        <dbReference type="ChEBI" id="CHEBI:15378"/>
        <dbReference type="ChEBI" id="CHEBI:17790"/>
        <dbReference type="ChEBI" id="CHEBI:79005"/>
        <dbReference type="ChEBI" id="CHEBI:82696"/>
        <dbReference type="EC" id="3.1.1.97"/>
    </reaction>
</comment>
<dbReference type="InterPro" id="IPR001680">
    <property type="entry name" value="WD40_rpt"/>
</dbReference>
<dbReference type="GO" id="GO:0005737">
    <property type="term" value="C:cytoplasm"/>
    <property type="evidence" value="ECO:0007669"/>
    <property type="project" value="TreeGrafter"/>
</dbReference>
<keyword evidence="9" id="KW-1185">Reference proteome</keyword>
<dbReference type="Gene3D" id="2.130.10.10">
    <property type="entry name" value="YVTN repeat-like/Quinoprotein amine dehydrogenase"/>
    <property type="match status" value="1"/>
</dbReference>
<evidence type="ECO:0000256" key="6">
    <source>
        <dbReference type="ARBA" id="ARBA00039131"/>
    </source>
</evidence>
<evidence type="ECO:0000256" key="4">
    <source>
        <dbReference type="ARBA" id="ARBA00022801"/>
    </source>
</evidence>
<evidence type="ECO:0000256" key="1">
    <source>
        <dbReference type="ARBA" id="ARBA00005156"/>
    </source>
</evidence>
<proteinExistence type="inferred from homology"/>
<evidence type="ECO:0000256" key="3">
    <source>
        <dbReference type="ARBA" id="ARBA00022737"/>
    </source>
</evidence>
<name>A0A976IJV4_BRELC</name>
<dbReference type="OrthoDB" id="1930760at2759"/>
<dbReference type="SMART" id="SM00320">
    <property type="entry name" value="WD40"/>
    <property type="match status" value="4"/>
</dbReference>
<evidence type="ECO:0000256" key="2">
    <source>
        <dbReference type="ARBA" id="ARBA00022574"/>
    </source>
</evidence>
<keyword evidence="4" id="KW-0378">Hydrolase</keyword>
<comment type="caution">
    <text evidence="8">The sequence shown here is derived from an EMBL/GenBank/DDBJ whole genome shotgun (WGS) entry which is preliminary data.</text>
</comment>